<evidence type="ECO:0000313" key="2">
    <source>
        <dbReference type="Proteomes" id="UP001196413"/>
    </source>
</evidence>
<evidence type="ECO:0000313" key="1">
    <source>
        <dbReference type="EMBL" id="KAJ1347969.1"/>
    </source>
</evidence>
<gene>
    <name evidence="1" type="ORF">KIN20_003166</name>
</gene>
<keyword evidence="2" id="KW-1185">Reference proteome</keyword>
<organism evidence="1 2">
    <name type="scientific">Parelaphostrongylus tenuis</name>
    <name type="common">Meningeal worm</name>
    <dbReference type="NCBI Taxonomy" id="148309"/>
    <lineage>
        <taxon>Eukaryota</taxon>
        <taxon>Metazoa</taxon>
        <taxon>Ecdysozoa</taxon>
        <taxon>Nematoda</taxon>
        <taxon>Chromadorea</taxon>
        <taxon>Rhabditida</taxon>
        <taxon>Rhabditina</taxon>
        <taxon>Rhabditomorpha</taxon>
        <taxon>Strongyloidea</taxon>
        <taxon>Metastrongylidae</taxon>
        <taxon>Parelaphostrongylus</taxon>
    </lineage>
</organism>
<dbReference type="Proteomes" id="UP001196413">
    <property type="component" value="Unassembled WGS sequence"/>
</dbReference>
<protein>
    <submittedName>
        <fullName evidence="1">Uncharacterized protein</fullName>
    </submittedName>
</protein>
<name>A0AAD5MPJ3_PARTN</name>
<comment type="caution">
    <text evidence="1">The sequence shown here is derived from an EMBL/GenBank/DDBJ whole genome shotgun (WGS) entry which is preliminary data.</text>
</comment>
<dbReference type="EMBL" id="JAHQIW010000413">
    <property type="protein sequence ID" value="KAJ1347969.1"/>
    <property type="molecule type" value="Genomic_DNA"/>
</dbReference>
<accession>A0AAD5MPJ3</accession>
<proteinExistence type="predicted"/>
<sequence length="86" mass="9922">MNQCRVLFLQGIVNAAQLLAAEFGIDGTTIRNKFEMPDIFENPQTKIMTFGQTDLDMQVMAEEVMQVMAFGRQRSLRFSKNLMHYN</sequence>
<reference evidence="1" key="1">
    <citation type="submission" date="2021-06" db="EMBL/GenBank/DDBJ databases">
        <title>Parelaphostrongylus tenuis whole genome reference sequence.</title>
        <authorList>
            <person name="Garwood T.J."/>
            <person name="Larsen P.A."/>
            <person name="Fountain-Jones N.M."/>
            <person name="Garbe J.R."/>
            <person name="Macchietto M.G."/>
            <person name="Kania S.A."/>
            <person name="Gerhold R.W."/>
            <person name="Richards J.E."/>
            <person name="Wolf T.M."/>
        </authorList>
    </citation>
    <scope>NUCLEOTIDE SEQUENCE</scope>
    <source>
        <strain evidence="1">MNPRO001-30</strain>
        <tissue evidence="1">Meninges</tissue>
    </source>
</reference>
<dbReference type="AlphaFoldDB" id="A0AAD5MPJ3"/>